<reference evidence="1" key="1">
    <citation type="submission" date="2019-05" db="EMBL/GenBank/DDBJ databases">
        <title>The de novo reference genome and transcriptome assemblies of the wild tomato species Solanum chilense.</title>
        <authorList>
            <person name="Stam R."/>
            <person name="Nosenko T."/>
            <person name="Hoerger A.C."/>
            <person name="Stephan W."/>
            <person name="Seidel M.A."/>
            <person name="Kuhn J.M.M."/>
            <person name="Haberer G."/>
            <person name="Tellier A."/>
        </authorList>
    </citation>
    <scope>NUCLEOTIDE SEQUENCE</scope>
    <source>
        <tissue evidence="1">Mature leaves</tissue>
    </source>
</reference>
<proteinExistence type="predicted"/>
<gene>
    <name evidence="1" type="ORF">EJD97_019612</name>
</gene>
<evidence type="ECO:0000313" key="1">
    <source>
        <dbReference type="EMBL" id="TMW87689.1"/>
    </source>
</evidence>
<name>A0A6N2B1W3_SOLCI</name>
<protein>
    <submittedName>
        <fullName evidence="1">Uncharacterized protein</fullName>
    </submittedName>
</protein>
<accession>A0A6N2B1W3</accession>
<organism evidence="1">
    <name type="scientific">Solanum chilense</name>
    <name type="common">Tomato</name>
    <name type="synonym">Lycopersicon chilense</name>
    <dbReference type="NCBI Taxonomy" id="4083"/>
    <lineage>
        <taxon>Eukaryota</taxon>
        <taxon>Viridiplantae</taxon>
        <taxon>Streptophyta</taxon>
        <taxon>Embryophyta</taxon>
        <taxon>Tracheophyta</taxon>
        <taxon>Spermatophyta</taxon>
        <taxon>Magnoliopsida</taxon>
        <taxon>eudicotyledons</taxon>
        <taxon>Gunneridae</taxon>
        <taxon>Pentapetalae</taxon>
        <taxon>asterids</taxon>
        <taxon>lamiids</taxon>
        <taxon>Solanales</taxon>
        <taxon>Solanaceae</taxon>
        <taxon>Solanoideae</taxon>
        <taxon>Solaneae</taxon>
        <taxon>Solanum</taxon>
        <taxon>Solanum subgen. Lycopersicon</taxon>
    </lineage>
</organism>
<sequence>MVNTRFNGIRPIALVNAPSEESTARGCSRGRDRGRGRRRVASTRYGCLDQQIFSFMKGLDGPRVLPSAQATQAPTNPFISITTPKVGGNVGTDVFFSTLVGSVMTGNDHDMLTMFFMLKPPIFVNSESEDAYELS</sequence>
<comment type="caution">
    <text evidence="1">The sequence shown here is derived from an EMBL/GenBank/DDBJ whole genome shotgun (WGS) entry which is preliminary data.</text>
</comment>
<dbReference type="AlphaFoldDB" id="A0A6N2B1W3"/>
<dbReference type="EMBL" id="RXGB01005560">
    <property type="protein sequence ID" value="TMW87689.1"/>
    <property type="molecule type" value="Genomic_DNA"/>
</dbReference>